<dbReference type="EMBL" id="JBJQND010000004">
    <property type="protein sequence ID" value="KAL3880058.1"/>
    <property type="molecule type" value="Genomic_DNA"/>
</dbReference>
<dbReference type="Proteomes" id="UP001634394">
    <property type="component" value="Unassembled WGS sequence"/>
</dbReference>
<dbReference type="AlphaFoldDB" id="A0ABD3X4Z0"/>
<organism evidence="2 3">
    <name type="scientific">Sinanodonta woodiana</name>
    <name type="common">Chinese pond mussel</name>
    <name type="synonym">Anodonta woodiana</name>
    <dbReference type="NCBI Taxonomy" id="1069815"/>
    <lineage>
        <taxon>Eukaryota</taxon>
        <taxon>Metazoa</taxon>
        <taxon>Spiralia</taxon>
        <taxon>Lophotrochozoa</taxon>
        <taxon>Mollusca</taxon>
        <taxon>Bivalvia</taxon>
        <taxon>Autobranchia</taxon>
        <taxon>Heteroconchia</taxon>
        <taxon>Palaeoheterodonta</taxon>
        <taxon>Unionida</taxon>
        <taxon>Unionoidea</taxon>
        <taxon>Unionidae</taxon>
        <taxon>Unioninae</taxon>
        <taxon>Sinanodonta</taxon>
    </lineage>
</organism>
<feature type="compositionally biased region" description="Basic and acidic residues" evidence="1">
    <location>
        <begin position="33"/>
        <end position="45"/>
    </location>
</feature>
<reference evidence="2 3" key="1">
    <citation type="submission" date="2024-11" db="EMBL/GenBank/DDBJ databases">
        <title>Chromosome-level genome assembly of the freshwater bivalve Anodonta woodiana.</title>
        <authorList>
            <person name="Chen X."/>
        </authorList>
    </citation>
    <scope>NUCLEOTIDE SEQUENCE [LARGE SCALE GENOMIC DNA]</scope>
    <source>
        <strain evidence="2">MN2024</strain>
        <tissue evidence="2">Gills</tissue>
    </source>
</reference>
<evidence type="ECO:0000313" key="3">
    <source>
        <dbReference type="Proteomes" id="UP001634394"/>
    </source>
</evidence>
<keyword evidence="3" id="KW-1185">Reference proteome</keyword>
<evidence type="ECO:0000313" key="2">
    <source>
        <dbReference type="EMBL" id="KAL3880058.1"/>
    </source>
</evidence>
<accession>A0ABD3X4Z0</accession>
<evidence type="ECO:0000256" key="1">
    <source>
        <dbReference type="SAM" id="MobiDB-lite"/>
    </source>
</evidence>
<protein>
    <submittedName>
        <fullName evidence="2">Uncharacterized protein</fullName>
    </submittedName>
</protein>
<sequence>MMTIGSAFGTPYHGPTPTSPPPPTDEFPQTGYCKEETDSRPRDHGQTPNVAEPRLKKKVPLKPPQYKTMPSALGRWCHEDLDDTLNKTAAVAPLCHTLDYRLDQSDRQEHPCLTDAWYNQPNEWDQRPDDCHPYYKGKLFEQNIRKEEDMHENDMFDVNEILKNANAIEVIHGNTLTENLYENVITLRDDKKTQNLNPAFRQSVGSYIDMTASPDGEEYVLMKITLTKSAASEICRKARLRGLSCTSEVLNAYIMDKQTNSSVD</sequence>
<gene>
    <name evidence="2" type="ORF">ACJMK2_032329</name>
</gene>
<feature type="region of interest" description="Disordered" evidence="1">
    <location>
        <begin position="1"/>
        <end position="64"/>
    </location>
</feature>
<name>A0ABD3X4Z0_SINWO</name>
<comment type="caution">
    <text evidence="2">The sequence shown here is derived from an EMBL/GenBank/DDBJ whole genome shotgun (WGS) entry which is preliminary data.</text>
</comment>
<proteinExistence type="predicted"/>